<sequence length="182" mass="19946">MTAAPQHLETMSLDQWCALGEDTAARYELVQGVVQVSPRPRPDHSSAMIQLCLQIQRQIDRPRVCLVEFDVLVGAGPHATVRVPDVVVFDLPAAQPLPADQVRLAIEILSPGTRRTDQVTKREEYERAGIDAYWIVDLDAGPSAEILTLEGGAYRGRTERGTFTTSVPCDLSIDLDALEPLG</sequence>
<dbReference type="SUPFAM" id="SSF52980">
    <property type="entry name" value="Restriction endonuclease-like"/>
    <property type="match status" value="1"/>
</dbReference>
<dbReference type="CDD" id="cd06260">
    <property type="entry name" value="DUF820-like"/>
    <property type="match status" value="1"/>
</dbReference>
<evidence type="ECO:0000313" key="2">
    <source>
        <dbReference type="EMBL" id="NKY18845.1"/>
    </source>
</evidence>
<dbReference type="EMBL" id="JAAXOQ010000012">
    <property type="protein sequence ID" value="NKY18845.1"/>
    <property type="molecule type" value="Genomic_DNA"/>
</dbReference>
<dbReference type="PANTHER" id="PTHR34107">
    <property type="entry name" value="SLL0198 PROTEIN-RELATED"/>
    <property type="match status" value="1"/>
</dbReference>
<organism evidence="2 3">
    <name type="scientific">Tsukamurella spumae</name>
    <dbReference type="NCBI Taxonomy" id="44753"/>
    <lineage>
        <taxon>Bacteria</taxon>
        <taxon>Bacillati</taxon>
        <taxon>Actinomycetota</taxon>
        <taxon>Actinomycetes</taxon>
        <taxon>Mycobacteriales</taxon>
        <taxon>Tsukamurellaceae</taxon>
        <taxon>Tsukamurella</taxon>
    </lineage>
</organism>
<dbReference type="PANTHER" id="PTHR34107:SF2">
    <property type="entry name" value="SLL0888 PROTEIN"/>
    <property type="match status" value="1"/>
</dbReference>
<proteinExistence type="predicted"/>
<comment type="caution">
    <text evidence="2">The sequence shown here is derived from an EMBL/GenBank/DDBJ whole genome shotgun (WGS) entry which is preliminary data.</text>
</comment>
<dbReference type="Gene3D" id="3.90.1570.10">
    <property type="entry name" value="tt1808, chain A"/>
    <property type="match status" value="1"/>
</dbReference>
<accession>A0A846X2U6</accession>
<keyword evidence="2" id="KW-0378">Hydrolase</keyword>
<dbReference type="AlphaFoldDB" id="A0A846X2U6"/>
<keyword evidence="2" id="KW-0540">Nuclease</keyword>
<dbReference type="GO" id="GO:0004519">
    <property type="term" value="F:endonuclease activity"/>
    <property type="evidence" value="ECO:0007669"/>
    <property type="project" value="UniProtKB-KW"/>
</dbReference>
<dbReference type="InterPro" id="IPR011335">
    <property type="entry name" value="Restrct_endonuc-II-like"/>
</dbReference>
<keyword evidence="3" id="KW-1185">Reference proteome</keyword>
<dbReference type="InterPro" id="IPR008538">
    <property type="entry name" value="Uma2"/>
</dbReference>
<dbReference type="Proteomes" id="UP000582646">
    <property type="component" value="Unassembled WGS sequence"/>
</dbReference>
<protein>
    <submittedName>
        <fullName evidence="2">Uma2 family endonuclease</fullName>
    </submittedName>
</protein>
<dbReference type="RefSeq" id="WP_168545873.1">
    <property type="nucleotide sequence ID" value="NZ_JAAXOQ010000012.1"/>
</dbReference>
<evidence type="ECO:0000259" key="1">
    <source>
        <dbReference type="Pfam" id="PF05685"/>
    </source>
</evidence>
<dbReference type="InterPro" id="IPR012296">
    <property type="entry name" value="Nuclease_put_TT1808"/>
</dbReference>
<keyword evidence="2" id="KW-0255">Endonuclease</keyword>
<evidence type="ECO:0000313" key="3">
    <source>
        <dbReference type="Proteomes" id="UP000582646"/>
    </source>
</evidence>
<name>A0A846X2U6_9ACTN</name>
<dbReference type="Pfam" id="PF05685">
    <property type="entry name" value="Uma2"/>
    <property type="match status" value="1"/>
</dbReference>
<reference evidence="2 3" key="1">
    <citation type="submission" date="2020-04" db="EMBL/GenBank/DDBJ databases">
        <title>MicrobeNet Type strains.</title>
        <authorList>
            <person name="Nicholson A.C."/>
        </authorList>
    </citation>
    <scope>NUCLEOTIDE SEQUENCE [LARGE SCALE GENOMIC DNA]</scope>
    <source>
        <strain evidence="2 3">DSM 44113</strain>
    </source>
</reference>
<feature type="domain" description="Putative restriction endonuclease" evidence="1">
    <location>
        <begin position="14"/>
        <end position="157"/>
    </location>
</feature>
<gene>
    <name evidence="2" type="ORF">HF999_10740</name>
</gene>